<name>A0ABC8K8G3_ERUVS</name>
<evidence type="ECO:0000313" key="3">
    <source>
        <dbReference type="Proteomes" id="UP001642260"/>
    </source>
</evidence>
<sequence length="95" mass="11063">MVFVDHALRIHLTSRGVKRKAKEEEDEKRKGREVEEERRRSVEASKEKLEKPINSHQNSNDVDCFFTGFIDSHLLDIDIESSINSFCLKKSSDKD</sequence>
<feature type="compositionally biased region" description="Basic and acidic residues" evidence="1">
    <location>
        <begin position="21"/>
        <end position="53"/>
    </location>
</feature>
<evidence type="ECO:0000313" key="2">
    <source>
        <dbReference type="EMBL" id="CAH8352937.1"/>
    </source>
</evidence>
<proteinExistence type="predicted"/>
<reference evidence="2 3" key="1">
    <citation type="submission" date="2022-03" db="EMBL/GenBank/DDBJ databases">
        <authorList>
            <person name="Macdonald S."/>
            <person name="Ahmed S."/>
            <person name="Newling K."/>
        </authorList>
    </citation>
    <scope>NUCLEOTIDE SEQUENCE [LARGE SCALE GENOMIC DNA]</scope>
</reference>
<accession>A0ABC8K8G3</accession>
<dbReference type="AlphaFoldDB" id="A0ABC8K8G3"/>
<evidence type="ECO:0000256" key="1">
    <source>
        <dbReference type="SAM" id="MobiDB-lite"/>
    </source>
</evidence>
<gene>
    <name evidence="2" type="ORF">ERUC_LOCUS18826</name>
</gene>
<dbReference type="Proteomes" id="UP001642260">
    <property type="component" value="Unassembled WGS sequence"/>
</dbReference>
<feature type="region of interest" description="Disordered" evidence="1">
    <location>
        <begin position="15"/>
        <end position="55"/>
    </location>
</feature>
<protein>
    <submittedName>
        <fullName evidence="2">Uncharacterized protein</fullName>
    </submittedName>
</protein>
<dbReference type="EMBL" id="CAKOAT010177378">
    <property type="protein sequence ID" value="CAH8352937.1"/>
    <property type="molecule type" value="Genomic_DNA"/>
</dbReference>
<organism evidence="2 3">
    <name type="scientific">Eruca vesicaria subsp. sativa</name>
    <name type="common">Garden rocket</name>
    <name type="synonym">Eruca sativa</name>
    <dbReference type="NCBI Taxonomy" id="29727"/>
    <lineage>
        <taxon>Eukaryota</taxon>
        <taxon>Viridiplantae</taxon>
        <taxon>Streptophyta</taxon>
        <taxon>Embryophyta</taxon>
        <taxon>Tracheophyta</taxon>
        <taxon>Spermatophyta</taxon>
        <taxon>Magnoliopsida</taxon>
        <taxon>eudicotyledons</taxon>
        <taxon>Gunneridae</taxon>
        <taxon>Pentapetalae</taxon>
        <taxon>rosids</taxon>
        <taxon>malvids</taxon>
        <taxon>Brassicales</taxon>
        <taxon>Brassicaceae</taxon>
        <taxon>Brassiceae</taxon>
        <taxon>Eruca</taxon>
    </lineage>
</organism>
<comment type="caution">
    <text evidence="2">The sequence shown here is derived from an EMBL/GenBank/DDBJ whole genome shotgun (WGS) entry which is preliminary data.</text>
</comment>
<keyword evidence="3" id="KW-1185">Reference proteome</keyword>